<proteinExistence type="predicted"/>
<reference evidence="2" key="2">
    <citation type="journal article" date="2018" name="Mol. Plant Microbe Interact.">
        <title>Genome sequence resources for the wheat stripe rust pathogen (Puccinia striiformis f. sp. tritici) and the barley stripe rust pathogen (Puccinia striiformis f. sp. hordei).</title>
        <authorList>
            <person name="Xia C."/>
            <person name="Wang M."/>
            <person name="Yin C."/>
            <person name="Cornejo O.E."/>
            <person name="Hulbert S.H."/>
            <person name="Chen X."/>
        </authorList>
    </citation>
    <scope>NUCLEOTIDE SEQUENCE [LARGE SCALE GENOMIC DNA]</scope>
    <source>
        <strain evidence="2">93-210</strain>
    </source>
</reference>
<evidence type="ECO:0000313" key="2">
    <source>
        <dbReference type="Proteomes" id="UP001060170"/>
    </source>
</evidence>
<comment type="caution">
    <text evidence="1">The sequence shown here is derived from an EMBL/GenBank/DDBJ whole genome shotgun (WGS) entry which is preliminary data.</text>
</comment>
<reference evidence="2" key="1">
    <citation type="journal article" date="2018" name="BMC Genomics">
        <title>Genomic insights into host adaptation between the wheat stripe rust pathogen (Puccinia striiformis f. sp. tritici) and the barley stripe rust pathogen (Puccinia striiformis f. sp. hordei).</title>
        <authorList>
            <person name="Xia C."/>
            <person name="Wang M."/>
            <person name="Yin C."/>
            <person name="Cornejo O.E."/>
            <person name="Hulbert S.H."/>
            <person name="Chen X."/>
        </authorList>
    </citation>
    <scope>NUCLEOTIDE SEQUENCE [LARGE SCALE GENOMIC DNA]</scope>
    <source>
        <strain evidence="2">93-210</strain>
    </source>
</reference>
<dbReference type="Proteomes" id="UP001060170">
    <property type="component" value="Chromosome 1"/>
</dbReference>
<name>A0ACC0EXC9_9BASI</name>
<reference evidence="1 2" key="3">
    <citation type="journal article" date="2022" name="Microbiol. Spectr.">
        <title>Folding features and dynamics of 3D genome architecture in plant fungal pathogens.</title>
        <authorList>
            <person name="Xia C."/>
        </authorList>
    </citation>
    <scope>NUCLEOTIDE SEQUENCE [LARGE SCALE GENOMIC DNA]</scope>
    <source>
        <strain evidence="1 2">93-210</strain>
    </source>
</reference>
<organism evidence="1 2">
    <name type="scientific">Puccinia striiformis f. sp. tritici</name>
    <dbReference type="NCBI Taxonomy" id="168172"/>
    <lineage>
        <taxon>Eukaryota</taxon>
        <taxon>Fungi</taxon>
        <taxon>Dikarya</taxon>
        <taxon>Basidiomycota</taxon>
        <taxon>Pucciniomycotina</taxon>
        <taxon>Pucciniomycetes</taxon>
        <taxon>Pucciniales</taxon>
        <taxon>Pucciniaceae</taxon>
        <taxon>Puccinia</taxon>
    </lineage>
</organism>
<accession>A0ACC0EXC9</accession>
<dbReference type="EMBL" id="CM045865">
    <property type="protein sequence ID" value="KAI7962323.1"/>
    <property type="molecule type" value="Genomic_DNA"/>
</dbReference>
<keyword evidence="2" id="KW-1185">Reference proteome</keyword>
<feature type="non-terminal residue" evidence="1">
    <location>
        <position position="1"/>
    </location>
</feature>
<protein>
    <submittedName>
        <fullName evidence="1">Uncharacterized protein</fullName>
    </submittedName>
</protein>
<gene>
    <name evidence="1" type="ORF">MJO28_000417</name>
</gene>
<sequence>AEEALAASEIPVGCVSVSKTTNKILSRGRNCTNKTNNGKFDAIAGIHSFIPADTVDWNDVKL</sequence>
<evidence type="ECO:0000313" key="1">
    <source>
        <dbReference type="EMBL" id="KAI7962323.1"/>
    </source>
</evidence>